<feature type="region of interest" description="Disordered" evidence="12">
    <location>
        <begin position="1"/>
        <end position="60"/>
    </location>
</feature>
<keyword evidence="5" id="KW-1003">Cell membrane</keyword>
<feature type="transmembrane region" description="Helical" evidence="13">
    <location>
        <begin position="142"/>
        <end position="165"/>
    </location>
</feature>
<name>A0A9P1MA51_9PEZI</name>
<evidence type="ECO:0000256" key="10">
    <source>
        <dbReference type="ARBA" id="ARBA00023235"/>
    </source>
</evidence>
<proteinExistence type="inferred from homology"/>
<feature type="transmembrane region" description="Helical" evidence="13">
    <location>
        <begin position="177"/>
        <end position="201"/>
    </location>
</feature>
<comment type="subcellular location">
    <subcellularLocation>
        <location evidence="2">Cell membrane</location>
        <topology evidence="2">Multi-pass membrane protein</topology>
    </subcellularLocation>
</comment>
<evidence type="ECO:0000256" key="5">
    <source>
        <dbReference type="ARBA" id="ARBA00022475"/>
    </source>
</evidence>
<dbReference type="Pfam" id="PF02417">
    <property type="entry name" value="Chromate_transp"/>
    <property type="match status" value="1"/>
</dbReference>
<gene>
    <name evidence="15" type="ORF">PPNO1_LOCUS3714</name>
</gene>
<organism evidence="15 16">
    <name type="scientific">Parascedosporium putredinis</name>
    <dbReference type="NCBI Taxonomy" id="1442378"/>
    <lineage>
        <taxon>Eukaryota</taxon>
        <taxon>Fungi</taxon>
        <taxon>Dikarya</taxon>
        <taxon>Ascomycota</taxon>
        <taxon>Pezizomycotina</taxon>
        <taxon>Sordariomycetes</taxon>
        <taxon>Hypocreomycetidae</taxon>
        <taxon>Microascales</taxon>
        <taxon>Microascaceae</taxon>
        <taxon>Parascedosporium</taxon>
    </lineage>
</organism>
<keyword evidence="16" id="KW-1185">Reference proteome</keyword>
<comment type="catalytic activity">
    <reaction evidence="1 11">
        <text>[protein]-peptidylproline (omega=180) = [protein]-peptidylproline (omega=0)</text>
        <dbReference type="Rhea" id="RHEA:16237"/>
        <dbReference type="Rhea" id="RHEA-COMP:10747"/>
        <dbReference type="Rhea" id="RHEA-COMP:10748"/>
        <dbReference type="ChEBI" id="CHEBI:83833"/>
        <dbReference type="ChEBI" id="CHEBI:83834"/>
        <dbReference type="EC" id="5.2.1.8"/>
    </reaction>
</comment>
<evidence type="ECO:0000256" key="13">
    <source>
        <dbReference type="SAM" id="Phobius"/>
    </source>
</evidence>
<dbReference type="FunFam" id="3.10.50.40:FF:000006">
    <property type="entry name" value="Peptidyl-prolyl cis-trans isomerase"/>
    <property type="match status" value="1"/>
</dbReference>
<dbReference type="OrthoDB" id="2160638at2759"/>
<keyword evidence="9 13" id="KW-0472">Membrane</keyword>
<sequence>MKKTNRWLRKLVGRERPAGEEEEEDIDLPGQTRTSQQTPPPHGRSEELHPSPVPPEPEPRIVPQDRMLDFSWKLGTVIIVAFFLSFTAVMVLRGLIAENNLLFSFFANMYLAGTIIFGGGPVVIPLLSEYVVAEGWVSARDFLIGLAIQQSFPGPNFNFAVYLGALTAANAGHSSALGALLGFLGIFAPGLITVHGTMGIWSAVRGLRWVKSLLRGINAAAVGLIYTAVYRLWQVGFVDEGYEQGTSLALEPWMVVITATSYVGGYCDFYTPFTMRFDLLLPLGIALAPIVAAQDSLKIDIVNRLSCAKKTKVGDNIAVNYNGTLTDGTPFDSSYSEDGSSPFTFPLGIGMVIRGWDLGLLDMCVGEQRILTIGPGLAYGNEAVGPIPAGSTLVFETELMEIIEEEEASDE</sequence>
<evidence type="ECO:0000256" key="12">
    <source>
        <dbReference type="SAM" id="MobiDB-lite"/>
    </source>
</evidence>
<keyword evidence="6 13" id="KW-0812">Transmembrane</keyword>
<feature type="domain" description="PPIase FKBP-type" evidence="14">
    <location>
        <begin position="314"/>
        <end position="403"/>
    </location>
</feature>
<keyword evidence="8 11" id="KW-0697">Rotamase</keyword>
<dbReference type="SUPFAM" id="SSF54534">
    <property type="entry name" value="FKBP-like"/>
    <property type="match status" value="1"/>
</dbReference>
<feature type="transmembrane region" description="Helical" evidence="13">
    <location>
        <begin position="253"/>
        <end position="271"/>
    </location>
</feature>
<evidence type="ECO:0000256" key="9">
    <source>
        <dbReference type="ARBA" id="ARBA00023136"/>
    </source>
</evidence>
<dbReference type="PANTHER" id="PTHR33567:SF3">
    <property type="entry name" value="CHROMATE ION TRANSPORTER (EUROFUNG)"/>
    <property type="match status" value="1"/>
</dbReference>
<dbReference type="PANTHER" id="PTHR33567">
    <property type="entry name" value="CHROMATE ION TRANSPORTER (EUROFUNG)"/>
    <property type="match status" value="1"/>
</dbReference>
<evidence type="ECO:0000256" key="3">
    <source>
        <dbReference type="ARBA" id="ARBA00005262"/>
    </source>
</evidence>
<dbReference type="Proteomes" id="UP000838763">
    <property type="component" value="Unassembled WGS sequence"/>
</dbReference>
<dbReference type="GO" id="GO:0015109">
    <property type="term" value="F:chromate transmembrane transporter activity"/>
    <property type="evidence" value="ECO:0007669"/>
    <property type="project" value="InterPro"/>
</dbReference>
<dbReference type="PROSITE" id="PS50059">
    <property type="entry name" value="FKBP_PPIASE"/>
    <property type="match status" value="1"/>
</dbReference>
<feature type="transmembrane region" description="Helical" evidence="13">
    <location>
        <begin position="213"/>
        <end position="233"/>
    </location>
</feature>
<feature type="transmembrane region" description="Helical" evidence="13">
    <location>
        <begin position="74"/>
        <end position="96"/>
    </location>
</feature>
<dbReference type="GO" id="GO:0003755">
    <property type="term" value="F:peptidyl-prolyl cis-trans isomerase activity"/>
    <property type="evidence" value="ECO:0007669"/>
    <property type="project" value="UniProtKB-KW"/>
</dbReference>
<evidence type="ECO:0000256" key="1">
    <source>
        <dbReference type="ARBA" id="ARBA00000971"/>
    </source>
</evidence>
<dbReference type="GO" id="GO:0005886">
    <property type="term" value="C:plasma membrane"/>
    <property type="evidence" value="ECO:0007669"/>
    <property type="project" value="UniProtKB-SubCell"/>
</dbReference>
<evidence type="ECO:0000256" key="8">
    <source>
        <dbReference type="ARBA" id="ARBA00023110"/>
    </source>
</evidence>
<evidence type="ECO:0000313" key="16">
    <source>
        <dbReference type="Proteomes" id="UP000838763"/>
    </source>
</evidence>
<evidence type="ECO:0000256" key="7">
    <source>
        <dbReference type="ARBA" id="ARBA00022989"/>
    </source>
</evidence>
<accession>A0A9P1MA51</accession>
<dbReference type="Pfam" id="PF00254">
    <property type="entry name" value="FKBP_C"/>
    <property type="match status" value="1"/>
</dbReference>
<feature type="transmembrane region" description="Helical" evidence="13">
    <location>
        <begin position="102"/>
        <end position="130"/>
    </location>
</feature>
<dbReference type="InterPro" id="IPR003370">
    <property type="entry name" value="Chromate_transpt"/>
</dbReference>
<dbReference type="InterPro" id="IPR046357">
    <property type="entry name" value="PPIase_dom_sf"/>
</dbReference>
<evidence type="ECO:0000256" key="4">
    <source>
        <dbReference type="ARBA" id="ARBA00013194"/>
    </source>
</evidence>
<keyword evidence="7 13" id="KW-1133">Transmembrane helix</keyword>
<keyword evidence="10 11" id="KW-0413">Isomerase</keyword>
<comment type="caution">
    <text evidence="15">The sequence shown here is derived from an EMBL/GenBank/DDBJ whole genome shotgun (WGS) entry which is preliminary data.</text>
</comment>
<dbReference type="EC" id="5.2.1.8" evidence="4 11"/>
<reference evidence="15" key="1">
    <citation type="submission" date="2022-11" db="EMBL/GenBank/DDBJ databases">
        <authorList>
            <person name="Scott C."/>
            <person name="Bruce N."/>
        </authorList>
    </citation>
    <scope>NUCLEOTIDE SEQUENCE</scope>
</reference>
<dbReference type="InterPro" id="IPR001179">
    <property type="entry name" value="PPIase_FKBP_dom"/>
</dbReference>
<dbReference type="Gene3D" id="3.10.50.40">
    <property type="match status" value="1"/>
</dbReference>
<protein>
    <recommendedName>
        <fullName evidence="4 11">peptidylprolyl isomerase</fullName>
        <ecNumber evidence="4 11">5.2.1.8</ecNumber>
    </recommendedName>
</protein>
<evidence type="ECO:0000256" key="11">
    <source>
        <dbReference type="PROSITE-ProRule" id="PRU00277"/>
    </source>
</evidence>
<comment type="similarity">
    <text evidence="3">Belongs to the chromate ion transporter (CHR) (TC 2.A.51) family.</text>
</comment>
<evidence type="ECO:0000259" key="14">
    <source>
        <dbReference type="PROSITE" id="PS50059"/>
    </source>
</evidence>
<dbReference type="AlphaFoldDB" id="A0A9P1MA51"/>
<evidence type="ECO:0000256" key="2">
    <source>
        <dbReference type="ARBA" id="ARBA00004651"/>
    </source>
</evidence>
<evidence type="ECO:0000313" key="15">
    <source>
        <dbReference type="EMBL" id="CAI4213978.1"/>
    </source>
</evidence>
<dbReference type="EMBL" id="CALLCH030000010">
    <property type="protein sequence ID" value="CAI4213978.1"/>
    <property type="molecule type" value="Genomic_DNA"/>
</dbReference>
<feature type="compositionally biased region" description="Basic residues" evidence="12">
    <location>
        <begin position="1"/>
        <end position="11"/>
    </location>
</feature>
<evidence type="ECO:0000256" key="6">
    <source>
        <dbReference type="ARBA" id="ARBA00022692"/>
    </source>
</evidence>